<dbReference type="EMBL" id="CM037151">
    <property type="protein sequence ID" value="KAH7844911.1"/>
    <property type="molecule type" value="Genomic_DNA"/>
</dbReference>
<organism evidence="1 2">
    <name type="scientific">Vaccinium darrowii</name>
    <dbReference type="NCBI Taxonomy" id="229202"/>
    <lineage>
        <taxon>Eukaryota</taxon>
        <taxon>Viridiplantae</taxon>
        <taxon>Streptophyta</taxon>
        <taxon>Embryophyta</taxon>
        <taxon>Tracheophyta</taxon>
        <taxon>Spermatophyta</taxon>
        <taxon>Magnoliopsida</taxon>
        <taxon>eudicotyledons</taxon>
        <taxon>Gunneridae</taxon>
        <taxon>Pentapetalae</taxon>
        <taxon>asterids</taxon>
        <taxon>Ericales</taxon>
        <taxon>Ericaceae</taxon>
        <taxon>Vaccinioideae</taxon>
        <taxon>Vaccinieae</taxon>
        <taxon>Vaccinium</taxon>
    </lineage>
</organism>
<protein>
    <submittedName>
        <fullName evidence="1">Uncharacterized protein</fullName>
    </submittedName>
</protein>
<keyword evidence="2" id="KW-1185">Reference proteome</keyword>
<reference evidence="1 2" key="1">
    <citation type="journal article" date="2021" name="Hortic Res">
        <title>High-quality reference genome and annotation aids understanding of berry development for evergreen blueberry (Vaccinium darrowii).</title>
        <authorList>
            <person name="Yu J."/>
            <person name="Hulse-Kemp A.M."/>
            <person name="Babiker E."/>
            <person name="Staton M."/>
        </authorList>
    </citation>
    <scope>NUCLEOTIDE SEQUENCE [LARGE SCALE GENOMIC DNA]</scope>
    <source>
        <strain evidence="2">cv. NJ 8807/NJ 8810</strain>
        <tissue evidence="1">Young leaf</tissue>
    </source>
</reference>
<gene>
    <name evidence="1" type="ORF">Vadar_032978</name>
</gene>
<evidence type="ECO:0000313" key="1">
    <source>
        <dbReference type="EMBL" id="KAH7844911.1"/>
    </source>
</evidence>
<sequence length="98" mass="11210">MFLTHPSVVMALSIDMEFISLISTLRGIMAYLVDRFVSRIFDRPSGLLSSMESSSRIRLSEEMAELLGRPLPPRKLKPGMYWYDKESGLWGKISGLLW</sequence>
<dbReference type="Proteomes" id="UP000828048">
    <property type="component" value="Chromosome 1"/>
</dbReference>
<name>A0ACB7XV28_9ERIC</name>
<accession>A0ACB7XV28</accession>
<evidence type="ECO:0000313" key="2">
    <source>
        <dbReference type="Proteomes" id="UP000828048"/>
    </source>
</evidence>
<comment type="caution">
    <text evidence="1">The sequence shown here is derived from an EMBL/GenBank/DDBJ whole genome shotgun (WGS) entry which is preliminary data.</text>
</comment>
<proteinExistence type="predicted"/>